<dbReference type="AlphaFoldDB" id="A0A1W6NZ55"/>
<keyword evidence="2" id="KW-1185">Reference proteome</keyword>
<protein>
    <recommendedName>
        <fullName evidence="3">Gamma-glutamyl kinase</fullName>
    </recommendedName>
</protein>
<accession>A0A1W6NZ55</accession>
<proteinExistence type="predicted"/>
<gene>
    <name evidence="1" type="ORF">BVG79_01034</name>
</gene>
<dbReference type="Gene3D" id="3.40.50.300">
    <property type="entry name" value="P-loop containing nucleotide triphosphate hydrolases"/>
    <property type="match status" value="1"/>
</dbReference>
<dbReference type="Proteomes" id="UP000242447">
    <property type="component" value="Chromosome"/>
</dbReference>
<dbReference type="OrthoDB" id="7687351at2"/>
<evidence type="ECO:0000313" key="1">
    <source>
        <dbReference type="EMBL" id="ARO14380.1"/>
    </source>
</evidence>
<dbReference type="EMBL" id="CP019937">
    <property type="protein sequence ID" value="ARO14380.1"/>
    <property type="molecule type" value="Genomic_DNA"/>
</dbReference>
<evidence type="ECO:0000313" key="2">
    <source>
        <dbReference type="Proteomes" id="UP000242447"/>
    </source>
</evidence>
<evidence type="ECO:0008006" key="3">
    <source>
        <dbReference type="Google" id="ProtNLM"/>
    </source>
</evidence>
<dbReference type="KEGG" id="kro:BVG79_01034"/>
<dbReference type="SUPFAM" id="SSF52540">
    <property type="entry name" value="P-loop containing nucleoside triphosphate hydrolases"/>
    <property type="match status" value="1"/>
</dbReference>
<sequence length="197" mass="22608">MLVFWQERLVMLAVPKTGTTSLEEALAPRAGLVLRHPTSIKHMVLQRYQRTIRPMLENAGGTDFETLTVVREPVSWLSSWYRYRHRDALVGHPNSTRGVSFDYFVTEYLKPKPAAYASVGQQARYVFNSAGERKATHLFRYENQPRLVKFLEKRLRTKIDLPRVNVSPELPTILSPDVEAELRAARPLEFAAWDLAG</sequence>
<dbReference type="InterPro" id="IPR027417">
    <property type="entry name" value="P-loop_NTPase"/>
</dbReference>
<reference evidence="1 2" key="1">
    <citation type="submission" date="2017-02" db="EMBL/GenBank/DDBJ databases">
        <title>Ketogulonicigenium robustum SPU B003 Genome sequencing and assembly.</title>
        <authorList>
            <person name="Li Y."/>
            <person name="Liu L."/>
            <person name="Wang C."/>
            <person name="Zhang M."/>
            <person name="Zhang T."/>
            <person name="Zhang Y."/>
        </authorList>
    </citation>
    <scope>NUCLEOTIDE SEQUENCE [LARGE SCALE GENOMIC DNA]</scope>
    <source>
        <strain evidence="1 2">SPU_B003</strain>
    </source>
</reference>
<organism evidence="1 2">
    <name type="scientific">Ketogulonicigenium robustum</name>
    <dbReference type="NCBI Taxonomy" id="92947"/>
    <lineage>
        <taxon>Bacteria</taxon>
        <taxon>Pseudomonadati</taxon>
        <taxon>Pseudomonadota</taxon>
        <taxon>Alphaproteobacteria</taxon>
        <taxon>Rhodobacterales</taxon>
        <taxon>Roseobacteraceae</taxon>
        <taxon>Ketogulonicigenium</taxon>
    </lineage>
</organism>
<dbReference type="STRING" id="92947.BVG79_01034"/>
<dbReference type="RefSeq" id="WP_085785941.1">
    <property type="nucleotide sequence ID" value="NZ_CP019937.1"/>
</dbReference>
<name>A0A1W6NZ55_9RHOB</name>